<dbReference type="InterPro" id="IPR001670">
    <property type="entry name" value="ADH_Fe/GldA"/>
</dbReference>
<dbReference type="PANTHER" id="PTHR43633">
    <property type="entry name" value="ALCOHOL DEHYDROGENASE YQHD"/>
    <property type="match status" value="1"/>
</dbReference>
<reference evidence="3" key="1">
    <citation type="submission" date="2022-02" db="EMBL/GenBank/DDBJ databases">
        <title>Crop Bioprotection Bacillus Genome Sequencing.</title>
        <authorList>
            <person name="Dunlap C."/>
        </authorList>
    </citation>
    <scope>NUCLEOTIDE SEQUENCE</scope>
    <source>
        <strain evidence="3">M18B4</strain>
    </source>
</reference>
<dbReference type="PANTHER" id="PTHR43633:SF1">
    <property type="entry name" value="ALCOHOL DEHYDROGENASE YQHD"/>
    <property type="match status" value="1"/>
</dbReference>
<accession>A0A9Q4HAW0</accession>
<name>A0A9Q4HAW0_BACSC</name>
<protein>
    <submittedName>
        <fullName evidence="3">Iron-containing alcohol dehydrogenase</fullName>
        <ecNumber evidence="3">1.1.1.1</ecNumber>
    </submittedName>
</protein>
<dbReference type="Gene3D" id="3.40.50.1970">
    <property type="match status" value="1"/>
</dbReference>
<gene>
    <name evidence="3" type="ORF">MOC45_21825</name>
</gene>
<evidence type="ECO:0000259" key="2">
    <source>
        <dbReference type="Pfam" id="PF00465"/>
    </source>
</evidence>
<dbReference type="AlphaFoldDB" id="A0A9Q4HAW0"/>
<sequence length="54" mass="6194">MENFTYYNPTKLIFGKGQIEHLRKELKQYGNKVLLVYGGGSIKRNGLYDQVTGI</sequence>
<dbReference type="Pfam" id="PF00465">
    <property type="entry name" value="Fe-ADH"/>
    <property type="match status" value="1"/>
</dbReference>
<dbReference type="GO" id="GO:0005829">
    <property type="term" value="C:cytosol"/>
    <property type="evidence" value="ECO:0007669"/>
    <property type="project" value="TreeGrafter"/>
</dbReference>
<organism evidence="3 4">
    <name type="scientific">Bacillus spizizenii</name>
    <name type="common">Bacillus subtilis subsp. spizizenii</name>
    <dbReference type="NCBI Taxonomy" id="96241"/>
    <lineage>
        <taxon>Bacteria</taxon>
        <taxon>Bacillati</taxon>
        <taxon>Bacillota</taxon>
        <taxon>Bacilli</taxon>
        <taxon>Bacillales</taxon>
        <taxon>Bacillaceae</taxon>
        <taxon>Bacillus</taxon>
    </lineage>
</organism>
<evidence type="ECO:0000313" key="4">
    <source>
        <dbReference type="Proteomes" id="UP001070352"/>
    </source>
</evidence>
<feature type="domain" description="Alcohol dehydrogenase iron-type/glycerol dehydrogenase GldA" evidence="2">
    <location>
        <begin position="9"/>
        <end position="52"/>
    </location>
</feature>
<comment type="caution">
    <text evidence="3">The sequence shown here is derived from an EMBL/GenBank/DDBJ whole genome shotgun (WGS) entry which is preliminary data.</text>
</comment>
<dbReference type="EC" id="1.1.1.1" evidence="3"/>
<dbReference type="GO" id="GO:1990002">
    <property type="term" value="F:methylglyoxal reductase (NADPH) (acetol producing) activity"/>
    <property type="evidence" value="ECO:0007669"/>
    <property type="project" value="TreeGrafter"/>
</dbReference>
<dbReference type="Proteomes" id="UP001070352">
    <property type="component" value="Unassembled WGS sequence"/>
</dbReference>
<dbReference type="GO" id="GO:0046872">
    <property type="term" value="F:metal ion binding"/>
    <property type="evidence" value="ECO:0007669"/>
    <property type="project" value="InterPro"/>
</dbReference>
<dbReference type="GO" id="GO:1990362">
    <property type="term" value="F:butanol dehydrogenase (NAD+) activity"/>
    <property type="evidence" value="ECO:0007669"/>
    <property type="project" value="InterPro"/>
</dbReference>
<feature type="non-terminal residue" evidence="3">
    <location>
        <position position="54"/>
    </location>
</feature>
<evidence type="ECO:0000313" key="3">
    <source>
        <dbReference type="EMBL" id="MCY8123181.1"/>
    </source>
</evidence>
<dbReference type="SUPFAM" id="SSF56796">
    <property type="entry name" value="Dehydroquinate synthase-like"/>
    <property type="match status" value="1"/>
</dbReference>
<evidence type="ECO:0000256" key="1">
    <source>
        <dbReference type="ARBA" id="ARBA00023002"/>
    </source>
</evidence>
<dbReference type="GO" id="GO:0008106">
    <property type="term" value="F:alcohol dehydrogenase (NADP+) activity"/>
    <property type="evidence" value="ECO:0007669"/>
    <property type="project" value="TreeGrafter"/>
</dbReference>
<keyword evidence="1 3" id="KW-0560">Oxidoreductase</keyword>
<dbReference type="EMBL" id="JALANJ010000060">
    <property type="protein sequence ID" value="MCY8123181.1"/>
    <property type="molecule type" value="Genomic_DNA"/>
</dbReference>
<proteinExistence type="predicted"/>
<dbReference type="InterPro" id="IPR044731">
    <property type="entry name" value="BDH-like"/>
</dbReference>